<keyword evidence="9 10" id="KW-0472">Membrane</keyword>
<proteinExistence type="inferred from homology"/>
<sequence>MSPWELVAVTLAIAYLLLAVRQNSLCWYCAFASTAIYTALFWNVQLVMESALNVYYMAMAGYGWWQWRHGGKDDSELPVRRWRFKQHALTLAGIAAVTAISGSLLSRYTEAAWPFVDSFTTWASVITTYMVARKILENWLYWMVINSTSIFLFIDRGLYLTALLLVSYLIISVFGLINWQKDYRQQSPSRA</sequence>
<dbReference type="InterPro" id="IPR006419">
    <property type="entry name" value="NMN_transpt_PnuC"/>
</dbReference>
<comment type="subcellular location">
    <subcellularLocation>
        <location evidence="2">Cell membrane</location>
        <topology evidence="2">Multi-pass membrane protein</topology>
    </subcellularLocation>
</comment>
<dbReference type="PANTHER" id="PTHR36122:SF2">
    <property type="entry name" value="NICOTINAMIDE RIBOSIDE TRANSPORTER PNUC"/>
    <property type="match status" value="1"/>
</dbReference>
<feature type="transmembrane region" description="Helical" evidence="10">
    <location>
        <begin position="160"/>
        <end position="179"/>
    </location>
</feature>
<evidence type="ECO:0000256" key="1">
    <source>
        <dbReference type="ARBA" id="ARBA00002672"/>
    </source>
</evidence>
<evidence type="ECO:0000256" key="7">
    <source>
        <dbReference type="ARBA" id="ARBA00022692"/>
    </source>
</evidence>
<evidence type="ECO:0000256" key="2">
    <source>
        <dbReference type="ARBA" id="ARBA00004651"/>
    </source>
</evidence>
<dbReference type="EMBL" id="JAULRT010000034">
    <property type="protein sequence ID" value="MDO3381238.1"/>
    <property type="molecule type" value="Genomic_DNA"/>
</dbReference>
<reference evidence="11" key="1">
    <citation type="submission" date="2023-07" db="EMBL/GenBank/DDBJ databases">
        <title>Gilvimarinus algae sp. nov., isolated from the surface of Kelp.</title>
        <authorList>
            <person name="Sun Y.Y."/>
            <person name="Gong Y."/>
            <person name="Du Z.J."/>
        </authorList>
    </citation>
    <scope>NUCLEOTIDE SEQUENCE</scope>
    <source>
        <strain evidence="11">SDUM040014</strain>
    </source>
</reference>
<keyword evidence="8 10" id="KW-1133">Transmembrane helix</keyword>
<dbReference type="Proteomes" id="UP001168380">
    <property type="component" value="Unassembled WGS sequence"/>
</dbReference>
<evidence type="ECO:0000256" key="8">
    <source>
        <dbReference type="ARBA" id="ARBA00022989"/>
    </source>
</evidence>
<evidence type="ECO:0000313" key="12">
    <source>
        <dbReference type="Proteomes" id="UP001168380"/>
    </source>
</evidence>
<feature type="transmembrane region" description="Helical" evidence="10">
    <location>
        <begin position="139"/>
        <end position="154"/>
    </location>
</feature>
<keyword evidence="6" id="KW-1003">Cell membrane</keyword>
<feature type="transmembrane region" description="Helical" evidence="10">
    <location>
        <begin position="88"/>
        <end position="105"/>
    </location>
</feature>
<evidence type="ECO:0000256" key="9">
    <source>
        <dbReference type="ARBA" id="ARBA00023136"/>
    </source>
</evidence>
<evidence type="ECO:0000256" key="3">
    <source>
        <dbReference type="ARBA" id="ARBA00006669"/>
    </source>
</evidence>
<protein>
    <recommendedName>
        <fullName evidence="4">Nicotinamide riboside transporter PnuC</fullName>
    </recommendedName>
</protein>
<keyword evidence="7 10" id="KW-0812">Transmembrane</keyword>
<accession>A0ABT8TDP1</accession>
<comment type="function">
    <text evidence="1">Required for nicotinamide riboside transport across the inner membrane.</text>
</comment>
<keyword evidence="12" id="KW-1185">Reference proteome</keyword>
<keyword evidence="5" id="KW-0813">Transport</keyword>
<gene>
    <name evidence="11" type="primary">pnuC</name>
    <name evidence="11" type="ORF">QWI16_03575</name>
</gene>
<evidence type="ECO:0000256" key="5">
    <source>
        <dbReference type="ARBA" id="ARBA00022448"/>
    </source>
</evidence>
<dbReference type="PANTHER" id="PTHR36122">
    <property type="entry name" value="NICOTINAMIDE RIBOSIDE TRANSPORTER PNUC"/>
    <property type="match status" value="1"/>
</dbReference>
<comment type="caution">
    <text evidence="11">The sequence shown here is derived from an EMBL/GenBank/DDBJ whole genome shotgun (WGS) entry which is preliminary data.</text>
</comment>
<name>A0ABT8TDP1_9GAMM</name>
<comment type="similarity">
    <text evidence="3">Belongs to the nicotinamide ribonucleoside (NR) uptake permease (TC 4.B.1) family.</text>
</comment>
<evidence type="ECO:0000256" key="10">
    <source>
        <dbReference type="SAM" id="Phobius"/>
    </source>
</evidence>
<dbReference type="Pfam" id="PF04973">
    <property type="entry name" value="NMN_transporter"/>
    <property type="match status" value="1"/>
</dbReference>
<organism evidence="11 12">
    <name type="scientific">Gilvimarinus algae</name>
    <dbReference type="NCBI Taxonomy" id="3058037"/>
    <lineage>
        <taxon>Bacteria</taxon>
        <taxon>Pseudomonadati</taxon>
        <taxon>Pseudomonadota</taxon>
        <taxon>Gammaproteobacteria</taxon>
        <taxon>Cellvibrionales</taxon>
        <taxon>Cellvibrionaceae</taxon>
        <taxon>Gilvimarinus</taxon>
    </lineage>
</organism>
<dbReference type="NCBIfam" id="TIGR01528">
    <property type="entry name" value="NMN_trans_PnuC"/>
    <property type="match status" value="1"/>
</dbReference>
<evidence type="ECO:0000256" key="6">
    <source>
        <dbReference type="ARBA" id="ARBA00022475"/>
    </source>
</evidence>
<evidence type="ECO:0000313" key="11">
    <source>
        <dbReference type="EMBL" id="MDO3381238.1"/>
    </source>
</evidence>
<evidence type="ECO:0000256" key="4">
    <source>
        <dbReference type="ARBA" id="ARBA00017522"/>
    </source>
</evidence>